<dbReference type="InterPro" id="IPR005467">
    <property type="entry name" value="His_kinase_dom"/>
</dbReference>
<dbReference type="GO" id="GO:0000160">
    <property type="term" value="P:phosphorelay signal transduction system"/>
    <property type="evidence" value="ECO:0007669"/>
    <property type="project" value="UniProtKB-KW"/>
</dbReference>
<keyword evidence="3" id="KW-0808">Transferase</keyword>
<dbReference type="PATRIC" id="fig|1705562.3.peg.1192"/>
<accession>A0A0M9ALK3</accession>
<dbReference type="InterPro" id="IPR003594">
    <property type="entry name" value="HATPase_dom"/>
</dbReference>
<dbReference type="PROSITE" id="PS50109">
    <property type="entry name" value="HIS_KIN"/>
    <property type="match status" value="1"/>
</dbReference>
<dbReference type="OrthoDB" id="3369at2157"/>
<protein>
    <recommendedName>
        <fullName evidence="2">histidine kinase</fullName>
        <ecNumber evidence="2">2.7.13.3</ecNumber>
    </recommendedName>
</protein>
<dbReference type="Pfam" id="PF02518">
    <property type="entry name" value="HATPase_c"/>
    <property type="match status" value="1"/>
</dbReference>
<evidence type="ECO:0000256" key="5">
    <source>
        <dbReference type="ARBA" id="ARBA00023012"/>
    </source>
</evidence>
<dbReference type="STRING" id="1705562.AMS69_01265"/>
<evidence type="ECO:0000256" key="1">
    <source>
        <dbReference type="ARBA" id="ARBA00000085"/>
    </source>
</evidence>
<dbReference type="InterPro" id="IPR036890">
    <property type="entry name" value="HATPase_C_sf"/>
</dbReference>
<dbReference type="RefSeq" id="WP_053966289.1">
    <property type="nucleotide sequence ID" value="NZ_LIUF01000001.1"/>
</dbReference>
<comment type="caution">
    <text evidence="7">The sequence shown here is derived from an EMBL/GenBank/DDBJ whole genome shotgun (WGS) entry which is preliminary data.</text>
</comment>
<name>A0A0M9ALK3_9EURY</name>
<gene>
    <name evidence="7" type="ORF">AMS69_01265</name>
</gene>
<evidence type="ECO:0000256" key="4">
    <source>
        <dbReference type="ARBA" id="ARBA00022777"/>
    </source>
</evidence>
<dbReference type="EMBL" id="LIUF01000001">
    <property type="protein sequence ID" value="KOX94519.1"/>
    <property type="molecule type" value="Genomic_DNA"/>
</dbReference>
<dbReference type="AlphaFoldDB" id="A0A0M9ALK3"/>
<comment type="catalytic activity">
    <reaction evidence="1">
        <text>ATP + protein L-histidine = ADP + protein N-phospho-L-histidine.</text>
        <dbReference type="EC" id="2.7.13.3"/>
    </reaction>
</comment>
<dbReference type="Gene3D" id="3.30.565.10">
    <property type="entry name" value="Histidine kinase-like ATPase, C-terminal domain"/>
    <property type="match status" value="1"/>
</dbReference>
<dbReference type="Proteomes" id="UP000037729">
    <property type="component" value="Unassembled WGS sequence"/>
</dbReference>
<dbReference type="PANTHER" id="PTHR43711:SF1">
    <property type="entry name" value="HISTIDINE KINASE 1"/>
    <property type="match status" value="1"/>
</dbReference>
<dbReference type="SUPFAM" id="SSF55874">
    <property type="entry name" value="ATPase domain of HSP90 chaperone/DNA topoisomerase II/histidine kinase"/>
    <property type="match status" value="1"/>
</dbReference>
<dbReference type="SMART" id="SM00387">
    <property type="entry name" value="HATPase_c"/>
    <property type="match status" value="1"/>
</dbReference>
<evidence type="ECO:0000256" key="3">
    <source>
        <dbReference type="ARBA" id="ARBA00022679"/>
    </source>
</evidence>
<evidence type="ECO:0000259" key="6">
    <source>
        <dbReference type="PROSITE" id="PS50109"/>
    </source>
</evidence>
<dbReference type="EC" id="2.7.13.3" evidence="2"/>
<keyword evidence="4" id="KW-0418">Kinase</keyword>
<organism evidence="7 8">
    <name type="scientific">Haloarcula rubripromontorii</name>
    <dbReference type="NCBI Taxonomy" id="1705562"/>
    <lineage>
        <taxon>Archaea</taxon>
        <taxon>Methanobacteriati</taxon>
        <taxon>Methanobacteriota</taxon>
        <taxon>Stenosarchaea group</taxon>
        <taxon>Halobacteria</taxon>
        <taxon>Halobacteriales</taxon>
        <taxon>Haloarculaceae</taxon>
        <taxon>Haloarcula</taxon>
    </lineage>
</organism>
<keyword evidence="8" id="KW-1185">Reference proteome</keyword>
<reference evidence="7 8" key="1">
    <citation type="submission" date="2015-08" db="EMBL/GenBank/DDBJ databases">
        <title>Genomes of Isolates from Cabo Rojo, PR.</title>
        <authorList>
            <person name="Sanchez-Nieves R.L."/>
            <person name="Montalvo-Rodriguez R."/>
        </authorList>
    </citation>
    <scope>NUCLEOTIDE SEQUENCE [LARGE SCALE GENOMIC DNA]</scope>
    <source>
        <strain evidence="7 8">SL3</strain>
    </source>
</reference>
<dbReference type="PRINTS" id="PR00344">
    <property type="entry name" value="BCTRLSENSOR"/>
</dbReference>
<sequence length="395" mass="43098">MGSNSDSAPSQTPPADQIGELHAAMRRLMAAEDQSEVAVIAVETATAILDFPFSVFWEATDDELKAVTISDPLRQYVEAPADPGQVMRHERGSWLWEQYESDETQRVLVSTEKAASDAPLHGGISVPLAEYGLLTAGTDERAEPTEREMQLADILGKNVLSTLERIERERELKRQRDNLDLLNQIVRHDLTNHLQIISGRAELLRDHCSGDALDHVDGIQESSQSAMELLETARNLATILRQTDWETEPVALGPVLSSVVEDITATYTDAQVTVPDEFPSVQVQADELLSSVFRNVLTNAIQHNDSATPSVVVDVTDDGDMLQVTVADNGPGIPDEQKRAVFERGEKRPDSAGTGIGLYLVQTLVDAYGGDVWVEDNEPRGAIVGLTLPKAADDA</sequence>
<proteinExistence type="predicted"/>
<dbReference type="InterPro" id="IPR050736">
    <property type="entry name" value="Sensor_HK_Regulatory"/>
</dbReference>
<feature type="domain" description="Histidine kinase" evidence="6">
    <location>
        <begin position="185"/>
        <end position="392"/>
    </location>
</feature>
<dbReference type="InterPro" id="IPR004358">
    <property type="entry name" value="Sig_transdc_His_kin-like_C"/>
</dbReference>
<dbReference type="CDD" id="cd00075">
    <property type="entry name" value="HATPase"/>
    <property type="match status" value="1"/>
</dbReference>
<dbReference type="GO" id="GO:0004673">
    <property type="term" value="F:protein histidine kinase activity"/>
    <property type="evidence" value="ECO:0007669"/>
    <property type="project" value="UniProtKB-EC"/>
</dbReference>
<evidence type="ECO:0000313" key="8">
    <source>
        <dbReference type="Proteomes" id="UP000037729"/>
    </source>
</evidence>
<keyword evidence="5" id="KW-0902">Two-component regulatory system</keyword>
<dbReference type="PANTHER" id="PTHR43711">
    <property type="entry name" value="TWO-COMPONENT HISTIDINE KINASE"/>
    <property type="match status" value="1"/>
</dbReference>
<evidence type="ECO:0000256" key="2">
    <source>
        <dbReference type="ARBA" id="ARBA00012438"/>
    </source>
</evidence>
<evidence type="ECO:0000313" key="7">
    <source>
        <dbReference type="EMBL" id="KOX94519.1"/>
    </source>
</evidence>